<dbReference type="HOGENOM" id="CLU_2543935_0_0_1"/>
<reference evidence="3" key="2">
    <citation type="submission" date="2015-01" db="EMBL/GenBank/DDBJ databases">
        <title>Evolutionary Origins and Diversification of the Mycorrhizal Mutualists.</title>
        <authorList>
            <consortium name="DOE Joint Genome Institute"/>
            <consortium name="Mycorrhizal Genomics Consortium"/>
            <person name="Kohler A."/>
            <person name="Kuo A."/>
            <person name="Nagy L.G."/>
            <person name="Floudas D."/>
            <person name="Copeland A."/>
            <person name="Barry K.W."/>
            <person name="Cichocki N."/>
            <person name="Veneault-Fourrey C."/>
            <person name="LaButti K."/>
            <person name="Lindquist E.A."/>
            <person name="Lipzen A."/>
            <person name="Lundell T."/>
            <person name="Morin E."/>
            <person name="Murat C."/>
            <person name="Riley R."/>
            <person name="Ohm R."/>
            <person name="Sun H."/>
            <person name="Tunlid A."/>
            <person name="Henrissat B."/>
            <person name="Grigoriev I.V."/>
            <person name="Hibbett D.S."/>
            <person name="Martin F."/>
        </authorList>
    </citation>
    <scope>NUCLEOTIDE SEQUENCE [LARGE SCALE GENOMIC DNA]</scope>
    <source>
        <strain evidence="3">Foug A</strain>
    </source>
</reference>
<dbReference type="Proteomes" id="UP000053989">
    <property type="component" value="Unassembled WGS sequence"/>
</dbReference>
<organism evidence="2 3">
    <name type="scientific">Scleroderma citrinum Foug A</name>
    <dbReference type="NCBI Taxonomy" id="1036808"/>
    <lineage>
        <taxon>Eukaryota</taxon>
        <taxon>Fungi</taxon>
        <taxon>Dikarya</taxon>
        <taxon>Basidiomycota</taxon>
        <taxon>Agaricomycotina</taxon>
        <taxon>Agaricomycetes</taxon>
        <taxon>Agaricomycetidae</taxon>
        <taxon>Boletales</taxon>
        <taxon>Sclerodermatineae</taxon>
        <taxon>Sclerodermataceae</taxon>
        <taxon>Scleroderma</taxon>
    </lineage>
</organism>
<dbReference type="InParanoid" id="A0A0C3AFM1"/>
<evidence type="ECO:0000256" key="1">
    <source>
        <dbReference type="SAM" id="MobiDB-lite"/>
    </source>
</evidence>
<feature type="region of interest" description="Disordered" evidence="1">
    <location>
        <begin position="30"/>
        <end position="56"/>
    </location>
</feature>
<proteinExistence type="predicted"/>
<sequence length="83" mass="8624">MNASWHDQENEATLGPALWGLPDLSTLSANGAPGWPAGYGPPQPPQPSAVSSQSSGSIIPDFDPLCLSPLEVGLYDFPTFGAE</sequence>
<reference evidence="2 3" key="1">
    <citation type="submission" date="2014-04" db="EMBL/GenBank/DDBJ databases">
        <authorList>
            <consortium name="DOE Joint Genome Institute"/>
            <person name="Kuo A."/>
            <person name="Kohler A."/>
            <person name="Nagy L.G."/>
            <person name="Floudas D."/>
            <person name="Copeland A."/>
            <person name="Barry K.W."/>
            <person name="Cichocki N."/>
            <person name="Veneault-Fourrey C."/>
            <person name="LaButti K."/>
            <person name="Lindquist E.A."/>
            <person name="Lipzen A."/>
            <person name="Lundell T."/>
            <person name="Morin E."/>
            <person name="Murat C."/>
            <person name="Sun H."/>
            <person name="Tunlid A."/>
            <person name="Henrissat B."/>
            <person name="Grigoriev I.V."/>
            <person name="Hibbett D.S."/>
            <person name="Martin F."/>
            <person name="Nordberg H.P."/>
            <person name="Cantor M.N."/>
            <person name="Hua S.X."/>
        </authorList>
    </citation>
    <scope>NUCLEOTIDE SEQUENCE [LARGE SCALE GENOMIC DNA]</scope>
    <source>
        <strain evidence="2 3">Foug A</strain>
    </source>
</reference>
<name>A0A0C3AFM1_9AGAM</name>
<evidence type="ECO:0000313" key="3">
    <source>
        <dbReference type="Proteomes" id="UP000053989"/>
    </source>
</evidence>
<dbReference type="EMBL" id="KN822033">
    <property type="protein sequence ID" value="KIM63717.1"/>
    <property type="molecule type" value="Genomic_DNA"/>
</dbReference>
<dbReference type="AlphaFoldDB" id="A0A0C3AFM1"/>
<protein>
    <submittedName>
        <fullName evidence="2">Uncharacterized protein</fullName>
    </submittedName>
</protein>
<gene>
    <name evidence="2" type="ORF">SCLCIDRAFT_1214113</name>
</gene>
<accession>A0A0C3AFM1</accession>
<keyword evidence="3" id="KW-1185">Reference proteome</keyword>
<evidence type="ECO:0000313" key="2">
    <source>
        <dbReference type="EMBL" id="KIM63717.1"/>
    </source>
</evidence>